<evidence type="ECO:0000313" key="3">
    <source>
        <dbReference type="Proteomes" id="UP000324222"/>
    </source>
</evidence>
<accession>A0A5B7FKH4</accession>
<dbReference type="Proteomes" id="UP000324222">
    <property type="component" value="Unassembled WGS sequence"/>
</dbReference>
<evidence type="ECO:0000256" key="1">
    <source>
        <dbReference type="SAM" id="MobiDB-lite"/>
    </source>
</evidence>
<organism evidence="2 3">
    <name type="scientific">Portunus trituberculatus</name>
    <name type="common">Swimming crab</name>
    <name type="synonym">Neptunus trituberculatus</name>
    <dbReference type="NCBI Taxonomy" id="210409"/>
    <lineage>
        <taxon>Eukaryota</taxon>
        <taxon>Metazoa</taxon>
        <taxon>Ecdysozoa</taxon>
        <taxon>Arthropoda</taxon>
        <taxon>Crustacea</taxon>
        <taxon>Multicrustacea</taxon>
        <taxon>Malacostraca</taxon>
        <taxon>Eumalacostraca</taxon>
        <taxon>Eucarida</taxon>
        <taxon>Decapoda</taxon>
        <taxon>Pleocyemata</taxon>
        <taxon>Brachyura</taxon>
        <taxon>Eubrachyura</taxon>
        <taxon>Portunoidea</taxon>
        <taxon>Portunidae</taxon>
        <taxon>Portuninae</taxon>
        <taxon>Portunus</taxon>
    </lineage>
</organism>
<protein>
    <submittedName>
        <fullName evidence="2">Uncharacterized protein</fullName>
    </submittedName>
</protein>
<sequence length="76" mass="8146">MRTESATIAGVSGSRQHRQHQDSRRYCYAITLRGLCMESGGVVKAVKASPLDTIAIVLTNPSLLSDSTVAQDVPET</sequence>
<proteinExistence type="predicted"/>
<gene>
    <name evidence="2" type="ORF">E2C01_038575</name>
</gene>
<keyword evidence="3" id="KW-1185">Reference proteome</keyword>
<reference evidence="2 3" key="1">
    <citation type="submission" date="2019-05" db="EMBL/GenBank/DDBJ databases">
        <title>Another draft genome of Portunus trituberculatus and its Hox gene families provides insights of decapod evolution.</title>
        <authorList>
            <person name="Jeong J.-H."/>
            <person name="Song I."/>
            <person name="Kim S."/>
            <person name="Choi T."/>
            <person name="Kim D."/>
            <person name="Ryu S."/>
            <person name="Kim W."/>
        </authorList>
    </citation>
    <scope>NUCLEOTIDE SEQUENCE [LARGE SCALE GENOMIC DNA]</scope>
    <source>
        <tissue evidence="2">Muscle</tissue>
    </source>
</reference>
<dbReference type="AlphaFoldDB" id="A0A5B7FKH4"/>
<name>A0A5B7FKH4_PORTR</name>
<feature type="region of interest" description="Disordered" evidence="1">
    <location>
        <begin position="1"/>
        <end position="23"/>
    </location>
</feature>
<dbReference type="EMBL" id="VSRR010006480">
    <property type="protein sequence ID" value="MPC44894.1"/>
    <property type="molecule type" value="Genomic_DNA"/>
</dbReference>
<evidence type="ECO:0000313" key="2">
    <source>
        <dbReference type="EMBL" id="MPC44894.1"/>
    </source>
</evidence>
<comment type="caution">
    <text evidence="2">The sequence shown here is derived from an EMBL/GenBank/DDBJ whole genome shotgun (WGS) entry which is preliminary data.</text>
</comment>